<reference evidence="2 3" key="1">
    <citation type="journal article" date="2016" name="DNA Res.">
        <title>Genome sequence of Aspergillus luchuensis NBRC 4314.</title>
        <authorList>
            <person name="Yamada O."/>
            <person name="Machida M."/>
            <person name="Hosoyama A."/>
            <person name="Goto M."/>
            <person name="Takahashi T."/>
            <person name="Futagami T."/>
            <person name="Yamagata Y."/>
            <person name="Takeuchi M."/>
            <person name="Kobayashi T."/>
            <person name="Koike H."/>
            <person name="Abe K."/>
            <person name="Asai K."/>
            <person name="Arita M."/>
            <person name="Fujita N."/>
            <person name="Fukuda K."/>
            <person name="Higa K."/>
            <person name="Horikawa H."/>
            <person name="Ishikawa T."/>
            <person name="Jinno K."/>
            <person name="Kato Y."/>
            <person name="Kirimura K."/>
            <person name="Mizutani O."/>
            <person name="Nakasone K."/>
            <person name="Sano M."/>
            <person name="Shiraishi Y."/>
            <person name="Tsukahara M."/>
            <person name="Gomi K."/>
        </authorList>
    </citation>
    <scope>NUCLEOTIDE SEQUENCE [LARGE SCALE GENOMIC DNA]</scope>
    <source>
        <strain evidence="2 3">RIB 2604</strain>
    </source>
</reference>
<evidence type="ECO:0000313" key="2">
    <source>
        <dbReference type="EMBL" id="GAT20329.1"/>
    </source>
</evidence>
<feature type="domain" description="ABM" evidence="1">
    <location>
        <begin position="10"/>
        <end position="102"/>
    </location>
</feature>
<organism evidence="2 3">
    <name type="scientific">Aspergillus kawachii</name>
    <name type="common">White koji mold</name>
    <name type="synonym">Aspergillus awamori var. kawachi</name>
    <dbReference type="NCBI Taxonomy" id="1069201"/>
    <lineage>
        <taxon>Eukaryota</taxon>
        <taxon>Fungi</taxon>
        <taxon>Dikarya</taxon>
        <taxon>Ascomycota</taxon>
        <taxon>Pezizomycotina</taxon>
        <taxon>Eurotiomycetes</taxon>
        <taxon>Eurotiomycetidae</taxon>
        <taxon>Eurotiales</taxon>
        <taxon>Aspergillaceae</taxon>
        <taxon>Aspergillus</taxon>
        <taxon>Aspergillus subgen. Circumdati</taxon>
    </lineage>
</organism>
<dbReference type="EMBL" id="BCWF01000007">
    <property type="protein sequence ID" value="GAT20329.1"/>
    <property type="molecule type" value="Genomic_DNA"/>
</dbReference>
<gene>
    <name evidence="2" type="ORF">RIB2604_00700070</name>
</gene>
<dbReference type="PANTHER" id="PTHR40624:SF1">
    <property type="entry name" value="BIOSYNTHESIS MONOOXYGENASE, PUTATIVE (AFU_ORTHOLOGUE AFUA_1G12025)-RELATED"/>
    <property type="match status" value="1"/>
</dbReference>
<dbReference type="PANTHER" id="PTHR40624">
    <property type="entry name" value="BIOSYNTHESIS MONOOXYGENASE, PUTATIVE (AFU_ORTHOLOGUE AFUA_1G12025)-RELATED"/>
    <property type="match status" value="1"/>
</dbReference>
<dbReference type="Gene3D" id="3.30.70.100">
    <property type="match status" value="1"/>
</dbReference>
<dbReference type="SUPFAM" id="SSF54909">
    <property type="entry name" value="Dimeric alpha+beta barrel"/>
    <property type="match status" value="1"/>
</dbReference>
<protein>
    <recommendedName>
        <fullName evidence="1">ABM domain-containing protein</fullName>
    </recommendedName>
</protein>
<accession>A0A146F361</accession>
<proteinExistence type="predicted"/>
<evidence type="ECO:0000313" key="3">
    <source>
        <dbReference type="Proteomes" id="UP000075230"/>
    </source>
</evidence>
<dbReference type="InterPro" id="IPR011008">
    <property type="entry name" value="Dimeric_a/b-barrel"/>
</dbReference>
<evidence type="ECO:0000259" key="1">
    <source>
        <dbReference type="PROSITE" id="PS51725"/>
    </source>
</evidence>
<name>A0A146F361_ASPKA</name>
<dbReference type="Pfam" id="PF03992">
    <property type="entry name" value="ABM"/>
    <property type="match status" value="1"/>
</dbReference>
<dbReference type="InterPro" id="IPR007138">
    <property type="entry name" value="ABM_dom"/>
</dbReference>
<dbReference type="PROSITE" id="PS51725">
    <property type="entry name" value="ABM"/>
    <property type="match status" value="1"/>
</dbReference>
<sequence>MTNTQFGEECDIVAVLTPKPGKLDRVAELLTKLTACVKKNEPGVLSFHLYKDFDRETGQEELVLVEKYVNKEAYDLHAELPDFQAMHATFRAEELMAKPILVKSVKPLKKLWTLATLNFRSTFLSHIPISVPNSGLSVKSIVTAMNIRTVVEAFCADFANGTHPTTILDTRFTSNPEIYEYGPDWARSRLPYLGRSWTGRRSSSTPSSEEDTTCDAYFDVLGQTLFFEPDNREPTSPPDQFLVSASNGSDDAVMVKLTSTVGSIATGKKWVETFVFLFGRFDAQGRIGKLEIWSDSLSAWVNSE</sequence>
<dbReference type="Proteomes" id="UP000075230">
    <property type="component" value="Unassembled WGS sequence"/>
</dbReference>
<dbReference type="VEuPathDB" id="FungiDB:ASPFODRAFT_200165"/>
<dbReference type="AlphaFoldDB" id="A0A146F361"/>
<reference evidence="3" key="2">
    <citation type="submission" date="2016-02" db="EMBL/GenBank/DDBJ databases">
        <title>Genome sequencing of Aspergillus luchuensis NBRC 4314.</title>
        <authorList>
            <person name="Yamada O."/>
        </authorList>
    </citation>
    <scope>NUCLEOTIDE SEQUENCE [LARGE SCALE GENOMIC DNA]</scope>
    <source>
        <strain evidence="3">RIB 2604</strain>
    </source>
</reference>
<comment type="caution">
    <text evidence="2">The sequence shown here is derived from an EMBL/GenBank/DDBJ whole genome shotgun (WGS) entry which is preliminary data.</text>
</comment>